<name>A0ACC2LB87_PERAE</name>
<keyword evidence="2" id="KW-1185">Reference proteome</keyword>
<sequence length="507" mass="56860">MPTTDYQGGSSLASLGRSILSIRRDQVHAMEGIHDSTSSSAHDKDLESFQKQVTDRFQDLASAADVLSLSWIRRLLDVFVSCQDDFRAILFARRVALSRSPLERLISEFFDRTVKALDLCNAIRDGIEQIRQWHKHLEIVSSALGGAAAGRLGEGQFRRAKKALTDLAILMLDEKEGGGSAGLLAQRNRSFGRSSAGKDHHPRLVGHFRSLSWSVSRTWSAARQLQAIGNNLAPPRNNEISATNGLAVPVFTMNSVLLFVMWALVAAIPCQDRGLHTHFSMPRQFPWVAPILSLHERIMEEAKKRERKNSSGLLKEIHQIEKCSRHITELADNVQFPLTEERELEVRRVVQELAQLCETIKEGLDPLERQVRDVFHRTARNRTEGLDWKNNKAEQIIYLAVILMQMQMPQRRIKPACHLWGLYIADPLKLPACISKHSHCSAKVKREGEGLAVALLESPPTRKVKAGGVGVGLIANNLQDDVTNKRLTNKLGVLFVGLARMYFQEMS</sequence>
<reference evidence="1 2" key="1">
    <citation type="journal article" date="2022" name="Hortic Res">
        <title>A haplotype resolved chromosomal level avocado genome allows analysis of novel avocado genes.</title>
        <authorList>
            <person name="Nath O."/>
            <person name="Fletcher S.J."/>
            <person name="Hayward A."/>
            <person name="Shaw L.M."/>
            <person name="Masouleh A.K."/>
            <person name="Furtado A."/>
            <person name="Henry R.J."/>
            <person name="Mitter N."/>
        </authorList>
    </citation>
    <scope>NUCLEOTIDE SEQUENCE [LARGE SCALE GENOMIC DNA]</scope>
    <source>
        <strain evidence="2">cv. Hass</strain>
    </source>
</reference>
<evidence type="ECO:0000313" key="2">
    <source>
        <dbReference type="Proteomes" id="UP001234297"/>
    </source>
</evidence>
<protein>
    <submittedName>
        <fullName evidence="1">Uncharacterized protein</fullName>
    </submittedName>
</protein>
<evidence type="ECO:0000313" key="1">
    <source>
        <dbReference type="EMBL" id="KAJ8630578.1"/>
    </source>
</evidence>
<comment type="caution">
    <text evidence="1">The sequence shown here is derived from an EMBL/GenBank/DDBJ whole genome shotgun (WGS) entry which is preliminary data.</text>
</comment>
<organism evidence="1 2">
    <name type="scientific">Persea americana</name>
    <name type="common">Avocado</name>
    <dbReference type="NCBI Taxonomy" id="3435"/>
    <lineage>
        <taxon>Eukaryota</taxon>
        <taxon>Viridiplantae</taxon>
        <taxon>Streptophyta</taxon>
        <taxon>Embryophyta</taxon>
        <taxon>Tracheophyta</taxon>
        <taxon>Spermatophyta</taxon>
        <taxon>Magnoliopsida</taxon>
        <taxon>Magnoliidae</taxon>
        <taxon>Laurales</taxon>
        <taxon>Lauraceae</taxon>
        <taxon>Persea</taxon>
    </lineage>
</organism>
<gene>
    <name evidence="1" type="ORF">MRB53_023901</name>
</gene>
<dbReference type="Proteomes" id="UP001234297">
    <property type="component" value="Chromosome 7"/>
</dbReference>
<accession>A0ACC2LB87</accession>
<proteinExistence type="predicted"/>
<dbReference type="EMBL" id="CM056815">
    <property type="protein sequence ID" value="KAJ8630578.1"/>
    <property type="molecule type" value="Genomic_DNA"/>
</dbReference>